<evidence type="ECO:0000256" key="1">
    <source>
        <dbReference type="ARBA" id="ARBA00004141"/>
    </source>
</evidence>
<dbReference type="GO" id="GO:0007186">
    <property type="term" value="P:G protein-coupled receptor signaling pathway"/>
    <property type="evidence" value="ECO:0007669"/>
    <property type="project" value="InterPro"/>
</dbReference>
<evidence type="ECO:0000256" key="6">
    <source>
        <dbReference type="ARBA" id="ARBA00023136"/>
    </source>
</evidence>
<reference evidence="9" key="1">
    <citation type="submission" date="2025-08" db="UniProtKB">
        <authorList>
            <consortium name="Ensembl"/>
        </authorList>
    </citation>
    <scope>IDENTIFICATION</scope>
</reference>
<protein>
    <recommendedName>
        <fullName evidence="11">G-protein coupled receptors family 1 profile domain-containing protein</fullName>
    </recommendedName>
</protein>
<dbReference type="AlphaFoldDB" id="A0A3Q3W777"/>
<accession>A0A3Q3W777</accession>
<feature type="transmembrane region" description="Helical" evidence="8">
    <location>
        <begin position="186"/>
        <end position="203"/>
    </location>
</feature>
<keyword evidence="4" id="KW-0552">Olfaction</keyword>
<dbReference type="SUPFAM" id="SSF81321">
    <property type="entry name" value="Family A G protein-coupled receptor-like"/>
    <property type="match status" value="1"/>
</dbReference>
<dbReference type="Ensembl" id="ENSMMOT00000012535.1">
    <property type="protein sequence ID" value="ENSMMOP00000012331.1"/>
    <property type="gene ID" value="ENSMMOG00000009483.1"/>
</dbReference>
<dbReference type="InterPro" id="IPR050402">
    <property type="entry name" value="OR51/52/56-like"/>
</dbReference>
<dbReference type="Proteomes" id="UP000261620">
    <property type="component" value="Unplaced"/>
</dbReference>
<keyword evidence="3 8" id="KW-0812">Transmembrane</keyword>
<name>A0A3Q3W777_MOLML</name>
<dbReference type="OMA" id="YVAIHIS"/>
<evidence type="ECO:0000313" key="10">
    <source>
        <dbReference type="Proteomes" id="UP000261620"/>
    </source>
</evidence>
<evidence type="ECO:0008006" key="11">
    <source>
        <dbReference type="Google" id="ProtNLM"/>
    </source>
</evidence>
<dbReference type="Gene3D" id="1.20.1070.10">
    <property type="entry name" value="Rhodopsin 7-helix transmembrane proteins"/>
    <property type="match status" value="1"/>
</dbReference>
<dbReference type="GO" id="GO:0004984">
    <property type="term" value="F:olfactory receptor activity"/>
    <property type="evidence" value="ECO:0007669"/>
    <property type="project" value="InterPro"/>
</dbReference>
<feature type="transmembrane region" description="Helical" evidence="8">
    <location>
        <begin position="75"/>
        <end position="93"/>
    </location>
</feature>
<dbReference type="PANTHER" id="PTHR26450">
    <property type="entry name" value="OLFACTORY RECEPTOR 56B1-RELATED"/>
    <property type="match status" value="1"/>
</dbReference>
<feature type="transmembrane region" description="Helical" evidence="8">
    <location>
        <begin position="105"/>
        <end position="128"/>
    </location>
</feature>
<sequence length="262" mass="28627">MCSCKDLEYRRLLALLFSASYLSVLLGNALLVYVIHSVELLRSPVYQLTCVIDILAAGAVIPRMRLRLLFDRDEVSLAGCLTQMFFTHFLSSLESTLLLAMALDGYMAICNSYIVAALVGLAGSPCFCGSIPHCYCDHMVMVSLVGLAAIICFVGVDIPLILFSYIEMVERGLWSGSGQQGPLGDTHLMVMMCFYLAGGVTFLSHGRNVPTPTDVNTFLGLMYVLLPAAVNHHQRLGAPVKAVGEELTRIPRWPRDICTAPC</sequence>
<comment type="subcellular location">
    <subcellularLocation>
        <location evidence="1">Membrane</location>
        <topology evidence="1">Multi-pass membrane protein</topology>
    </subcellularLocation>
</comment>
<reference evidence="9" key="2">
    <citation type="submission" date="2025-09" db="UniProtKB">
        <authorList>
            <consortium name="Ensembl"/>
        </authorList>
    </citation>
    <scope>IDENTIFICATION</scope>
</reference>
<keyword evidence="7" id="KW-0807">Transducer</keyword>
<dbReference type="PANTHER" id="PTHR26450:SF429">
    <property type="entry name" value="OLFACTORY RECEPTOR"/>
    <property type="match status" value="1"/>
</dbReference>
<keyword evidence="10" id="KW-1185">Reference proteome</keyword>
<organism evidence="9 10">
    <name type="scientific">Mola mola</name>
    <name type="common">Ocean sunfish</name>
    <name type="synonym">Tetraodon mola</name>
    <dbReference type="NCBI Taxonomy" id="94237"/>
    <lineage>
        <taxon>Eukaryota</taxon>
        <taxon>Metazoa</taxon>
        <taxon>Chordata</taxon>
        <taxon>Craniata</taxon>
        <taxon>Vertebrata</taxon>
        <taxon>Euteleostomi</taxon>
        <taxon>Actinopterygii</taxon>
        <taxon>Neopterygii</taxon>
        <taxon>Teleostei</taxon>
        <taxon>Neoteleostei</taxon>
        <taxon>Acanthomorphata</taxon>
        <taxon>Eupercaria</taxon>
        <taxon>Tetraodontiformes</taxon>
        <taxon>Molidae</taxon>
        <taxon>Mola</taxon>
    </lineage>
</organism>
<keyword evidence="2" id="KW-0716">Sensory transduction</keyword>
<feature type="transmembrane region" description="Helical" evidence="8">
    <location>
        <begin position="140"/>
        <end position="166"/>
    </location>
</feature>
<dbReference type="Pfam" id="PF13853">
    <property type="entry name" value="7tm_4"/>
    <property type="match status" value="1"/>
</dbReference>
<evidence type="ECO:0000313" key="9">
    <source>
        <dbReference type="Ensembl" id="ENSMMOP00000012331.1"/>
    </source>
</evidence>
<dbReference type="GO" id="GO:0005886">
    <property type="term" value="C:plasma membrane"/>
    <property type="evidence" value="ECO:0007669"/>
    <property type="project" value="TreeGrafter"/>
</dbReference>
<evidence type="ECO:0000256" key="2">
    <source>
        <dbReference type="ARBA" id="ARBA00022606"/>
    </source>
</evidence>
<proteinExistence type="predicted"/>
<dbReference type="InterPro" id="IPR000725">
    <property type="entry name" value="Olfact_rcpt"/>
</dbReference>
<feature type="transmembrane region" description="Helical" evidence="8">
    <location>
        <begin position="45"/>
        <end position="63"/>
    </location>
</feature>
<keyword evidence="5 8" id="KW-1133">Transmembrane helix</keyword>
<evidence type="ECO:0000256" key="3">
    <source>
        <dbReference type="ARBA" id="ARBA00022692"/>
    </source>
</evidence>
<evidence type="ECO:0000256" key="4">
    <source>
        <dbReference type="ARBA" id="ARBA00022725"/>
    </source>
</evidence>
<evidence type="ECO:0000256" key="8">
    <source>
        <dbReference type="SAM" id="Phobius"/>
    </source>
</evidence>
<keyword evidence="6 8" id="KW-0472">Membrane</keyword>
<evidence type="ECO:0000256" key="5">
    <source>
        <dbReference type="ARBA" id="ARBA00022989"/>
    </source>
</evidence>
<feature type="transmembrane region" description="Helical" evidence="8">
    <location>
        <begin position="12"/>
        <end position="33"/>
    </location>
</feature>
<evidence type="ECO:0000256" key="7">
    <source>
        <dbReference type="ARBA" id="ARBA00023224"/>
    </source>
</evidence>